<name>A0ABW9KR15_9BACT</name>
<dbReference type="InterPro" id="IPR006121">
    <property type="entry name" value="HMA_dom"/>
</dbReference>
<keyword evidence="2" id="KW-0732">Signal</keyword>
<feature type="compositionally biased region" description="Basic and acidic residues" evidence="1">
    <location>
        <begin position="147"/>
        <end position="161"/>
    </location>
</feature>
<dbReference type="EMBL" id="JBJYXY010000002">
    <property type="protein sequence ID" value="MFN2977588.1"/>
    <property type="molecule type" value="Genomic_DNA"/>
</dbReference>
<sequence>MNKLIALAALSLSTLAAHAEYNQVNMTVFGMDCAPCAHAIHVSMKGIQGVNKVDVDLNTGLVSIQLEIGNGAAMQQFNQAVEKNGFTHKDAKIVAKGKITGTADAPVFEVAGTNDRYSLTGSGTNVSSLLGKTVSISGTLPQAPKGKVPDTLKYDSISEAK</sequence>
<feature type="chain" id="PRO_5046638744" evidence="2">
    <location>
        <begin position="20"/>
        <end position="161"/>
    </location>
</feature>
<evidence type="ECO:0000313" key="4">
    <source>
        <dbReference type="EMBL" id="MFN2977588.1"/>
    </source>
</evidence>
<feature type="domain" description="HMA" evidence="3">
    <location>
        <begin position="22"/>
        <end position="89"/>
    </location>
</feature>
<organism evidence="4 5">
    <name type="scientific">Terriglobus aquaticus</name>
    <dbReference type="NCBI Taxonomy" id="940139"/>
    <lineage>
        <taxon>Bacteria</taxon>
        <taxon>Pseudomonadati</taxon>
        <taxon>Acidobacteriota</taxon>
        <taxon>Terriglobia</taxon>
        <taxon>Terriglobales</taxon>
        <taxon>Acidobacteriaceae</taxon>
        <taxon>Terriglobus</taxon>
    </lineage>
</organism>
<protein>
    <submittedName>
        <fullName evidence="4">Heavy-metal-associated domain-containing protein</fullName>
    </submittedName>
</protein>
<reference evidence="4 5" key="1">
    <citation type="submission" date="2024-12" db="EMBL/GenBank/DDBJ databases">
        <authorList>
            <person name="Lee Y."/>
        </authorList>
    </citation>
    <scope>NUCLEOTIDE SEQUENCE [LARGE SCALE GENOMIC DNA]</scope>
    <source>
        <strain evidence="4 5">03SUJ4</strain>
    </source>
</reference>
<evidence type="ECO:0000256" key="2">
    <source>
        <dbReference type="SAM" id="SignalP"/>
    </source>
</evidence>
<proteinExistence type="predicted"/>
<evidence type="ECO:0000256" key="1">
    <source>
        <dbReference type="SAM" id="MobiDB-lite"/>
    </source>
</evidence>
<dbReference type="Gene3D" id="3.30.70.100">
    <property type="match status" value="1"/>
</dbReference>
<evidence type="ECO:0000259" key="3">
    <source>
        <dbReference type="PROSITE" id="PS50846"/>
    </source>
</evidence>
<dbReference type="CDD" id="cd00371">
    <property type="entry name" value="HMA"/>
    <property type="match status" value="1"/>
</dbReference>
<dbReference type="Proteomes" id="UP001634747">
    <property type="component" value="Unassembled WGS sequence"/>
</dbReference>
<keyword evidence="5" id="KW-1185">Reference proteome</keyword>
<comment type="caution">
    <text evidence="4">The sequence shown here is derived from an EMBL/GenBank/DDBJ whole genome shotgun (WGS) entry which is preliminary data.</text>
</comment>
<dbReference type="InterPro" id="IPR036163">
    <property type="entry name" value="HMA_dom_sf"/>
</dbReference>
<dbReference type="SUPFAM" id="SSF55008">
    <property type="entry name" value="HMA, heavy metal-associated domain"/>
    <property type="match status" value="1"/>
</dbReference>
<feature type="region of interest" description="Disordered" evidence="1">
    <location>
        <begin position="140"/>
        <end position="161"/>
    </location>
</feature>
<dbReference type="PROSITE" id="PS50846">
    <property type="entry name" value="HMA_2"/>
    <property type="match status" value="1"/>
</dbReference>
<dbReference type="Pfam" id="PF00403">
    <property type="entry name" value="HMA"/>
    <property type="match status" value="1"/>
</dbReference>
<accession>A0ABW9KR15</accession>
<evidence type="ECO:0000313" key="5">
    <source>
        <dbReference type="Proteomes" id="UP001634747"/>
    </source>
</evidence>
<dbReference type="RefSeq" id="WP_344688579.1">
    <property type="nucleotide sequence ID" value="NZ_BAABBH010000003.1"/>
</dbReference>
<gene>
    <name evidence="4" type="ORF">ACK2TP_17585</name>
</gene>
<feature type="signal peptide" evidence="2">
    <location>
        <begin position="1"/>
        <end position="19"/>
    </location>
</feature>